<sequence length="142" mass="15790">MYLSSPGSLKDDVDLEALVNDMNSSFESLYTSCSVQTESTPLLHNGQPHRPTAYHSLPQPTSPHQRLRRSQPMHILAVSCGSEQEVEHNELVNEEDFRKRSNSTERPLYLPSPTLFLSSAALRVPLLSALAPYLSVSPQANM</sequence>
<dbReference type="Proteomes" id="UP000830375">
    <property type="component" value="Unassembled WGS sequence"/>
</dbReference>
<feature type="region of interest" description="Disordered" evidence="1">
    <location>
        <begin position="39"/>
        <end position="68"/>
    </location>
</feature>
<dbReference type="EMBL" id="JACTAM010000016">
    <property type="protein sequence ID" value="KAI2655568.1"/>
    <property type="molecule type" value="Genomic_DNA"/>
</dbReference>
<keyword evidence="2" id="KW-0675">Receptor</keyword>
<name>A0ABQ8LY52_LABRO</name>
<comment type="caution">
    <text evidence="2">The sequence shown here is derived from an EMBL/GenBank/DDBJ whole genome shotgun (WGS) entry which is preliminary data.</text>
</comment>
<reference evidence="2 3" key="1">
    <citation type="submission" date="2022-01" db="EMBL/GenBank/DDBJ databases">
        <title>A high-quality chromosome-level genome assembly of rohu carp, Labeo rohita.</title>
        <authorList>
            <person name="Arick M.A. II"/>
            <person name="Hsu C.-Y."/>
            <person name="Magbanua Z."/>
            <person name="Pechanova O."/>
            <person name="Grover C."/>
            <person name="Miller E."/>
            <person name="Thrash A."/>
            <person name="Ezzel L."/>
            <person name="Alam S."/>
            <person name="Benzie J."/>
            <person name="Hamilton M."/>
            <person name="Karsi A."/>
            <person name="Lawrence M.L."/>
            <person name="Peterson D.G."/>
        </authorList>
    </citation>
    <scope>NUCLEOTIDE SEQUENCE [LARGE SCALE GENOMIC DNA]</scope>
    <source>
        <strain evidence="3">BAU-BD-2019</strain>
        <tissue evidence="2">Blood</tissue>
    </source>
</reference>
<accession>A0ABQ8LY52</accession>
<evidence type="ECO:0000256" key="1">
    <source>
        <dbReference type="SAM" id="MobiDB-lite"/>
    </source>
</evidence>
<evidence type="ECO:0000313" key="2">
    <source>
        <dbReference type="EMBL" id="KAI2655568.1"/>
    </source>
</evidence>
<evidence type="ECO:0000313" key="3">
    <source>
        <dbReference type="Proteomes" id="UP000830375"/>
    </source>
</evidence>
<protein>
    <submittedName>
        <fullName evidence="2">Growth factor receptor-bound protein 10</fullName>
    </submittedName>
</protein>
<organism evidence="2 3">
    <name type="scientific">Labeo rohita</name>
    <name type="common">Indian major carp</name>
    <name type="synonym">Cyprinus rohita</name>
    <dbReference type="NCBI Taxonomy" id="84645"/>
    <lineage>
        <taxon>Eukaryota</taxon>
        <taxon>Metazoa</taxon>
        <taxon>Chordata</taxon>
        <taxon>Craniata</taxon>
        <taxon>Vertebrata</taxon>
        <taxon>Euteleostomi</taxon>
        <taxon>Actinopterygii</taxon>
        <taxon>Neopterygii</taxon>
        <taxon>Teleostei</taxon>
        <taxon>Ostariophysi</taxon>
        <taxon>Cypriniformes</taxon>
        <taxon>Cyprinidae</taxon>
        <taxon>Labeoninae</taxon>
        <taxon>Labeonini</taxon>
        <taxon>Labeo</taxon>
    </lineage>
</organism>
<proteinExistence type="predicted"/>
<gene>
    <name evidence="2" type="ORF">H4Q32_017986</name>
</gene>
<keyword evidence="3" id="KW-1185">Reference proteome</keyword>